<feature type="region of interest" description="Disordered" evidence="1">
    <location>
        <begin position="1218"/>
        <end position="1238"/>
    </location>
</feature>
<gene>
    <name evidence="2" type="ORF">PECAL_4P21590</name>
</gene>
<feature type="compositionally biased region" description="Basic and acidic residues" evidence="1">
    <location>
        <begin position="1303"/>
        <end position="1312"/>
    </location>
</feature>
<dbReference type="PANTHER" id="PTHR15977:SF15">
    <property type="entry name" value="CILIA- AND FLAGELLA-ASSOCIATED PROTEIN 46"/>
    <property type="match status" value="1"/>
</dbReference>
<feature type="compositionally biased region" description="Basic and acidic residues" evidence="1">
    <location>
        <begin position="1223"/>
        <end position="1233"/>
    </location>
</feature>
<evidence type="ECO:0000313" key="3">
    <source>
        <dbReference type="Proteomes" id="UP000789595"/>
    </source>
</evidence>
<feature type="region of interest" description="Disordered" evidence="1">
    <location>
        <begin position="2637"/>
        <end position="2663"/>
    </location>
</feature>
<evidence type="ECO:0000256" key="1">
    <source>
        <dbReference type="SAM" id="MobiDB-lite"/>
    </source>
</evidence>
<feature type="region of interest" description="Disordered" evidence="1">
    <location>
        <begin position="275"/>
        <end position="338"/>
    </location>
</feature>
<feature type="compositionally biased region" description="Basic and acidic residues" evidence="1">
    <location>
        <begin position="315"/>
        <end position="338"/>
    </location>
</feature>
<protein>
    <submittedName>
        <fullName evidence="2">Uncharacterized protein</fullName>
    </submittedName>
</protein>
<feature type="region of interest" description="Disordered" evidence="1">
    <location>
        <begin position="544"/>
        <end position="564"/>
    </location>
</feature>
<feature type="compositionally biased region" description="Basic and acidic residues" evidence="1">
    <location>
        <begin position="545"/>
        <end position="564"/>
    </location>
</feature>
<feature type="compositionally biased region" description="Polar residues" evidence="1">
    <location>
        <begin position="1625"/>
        <end position="1636"/>
    </location>
</feature>
<evidence type="ECO:0000313" key="2">
    <source>
        <dbReference type="EMBL" id="CAH0374852.1"/>
    </source>
</evidence>
<dbReference type="Pfam" id="PF25439">
    <property type="entry name" value="TPR_CFAP46_N"/>
    <property type="match status" value="1"/>
</dbReference>
<sequence length="2970" mass="319638">MLHRTLRHDFAESEGLVDNSRNLDPIVRREQRQKAAELCRTTWAKLQKAREQAMLKSGHTSNFGLNSGELLVLAAECCAKNGLFDDARDCAEEFFVDDCATSQGSQDQFLCRAKFVQAQVECNNAKPLQGADGVRRRRLAWGYVLDALKIATDELNRPRYDFLVYNAAVVLWDIIYPLLRDGAARYAVMPLQTLCDALEEVDDQKDLDLRVRYQRALGLCYDDAEEASLAGQCLTKAKELAQRRCTIAQEEVDASTTSLEEASQALEAAKNERLALDNEDEDEVVVEDAPAPAPAPGDVPEDDATTATEATLDTAQRDSMAEYEAREKRKSDLEDARKAKRENALAKADAAVLRAEQARSDAEVRQTKAMEVTKVERTKLEDVLVHCVHVGVDVKSDVDGDMRAKSLVDIQGVKSALGTASPKDSLASLVTILGELGVEAPGSTPVPSDNEEEEEPEKATLATEAAEGVADAGRCALRVADFSDEGADFSKSECVALARRCALRAGHAKDAPPHARMKLDLLKCLLTARELDDQACVPLASVKSGGEKRKPLKEDATAAQREAAEAADRKLEAARREKLRGREVDAARLARRVEALKLLDRTLLAAKRLDAADVIEEGCVAAWNIGLPLLEPHLRKHVHRTFSLASSLLETYQSPLVELRSKLHFEVARCELAMDYIAKAAAEVEKSLGTDYGAIDDELVQKKLPEEAWEEGDPTEEADEPDEVQVADADPSREAHYQLRPLDRFVAPLGHRLELRSNIYKEPDTIEDKAMLLMDHALDAHDPRLQRRMLSQVADLLLSAEDSSTEPPPPVVGWAAAFAELANDSSEMVDVEGEEVPGPAWGAPRSALSYASAEADGSTEEPSQTPGENKMKRAALWAQLLQIAWEKHRATSRELCQQAAALVLRDAWPLDTHRLYVIQQVEAQYALAESYVDELTEVATATARHAADDKTAQAPPAWLALGVDANKVDALKTDEDEEDDEDDDDEEEDEDEDDAPVKKKVSVVHREAPQRLNALKRLVLGALIGGIKRAERLGIDSLCRNGVARLWNLHMHILQSKQYDCLLEEVVGALEQGREVLERIGSKDALLGAQLSELIARCYVQQGKKDPAASLCAQAASAYGLESPLIVKNLVELHALLKDAAPSPPSQGAPSSPRANTERIERTGVDDLALTAERAACFFDVLTRLEKLSRLAKGDDVTGLGGARELLEESLKKDAKAAATRRSAADKARKAAERQACPPSDHDLCRLALGDASREQDADALILRVELFARIAEQALRLDHTDEVHRNVANAIALLPPPPRPAATKDDIKAHDESESRCVKADATQETPFDAANTPSKAWRWGSVAELARGGAIQEQVAPGQDKSTQDNLYAAALSHFVRAARHAVAAQSYPELVVRSAEAMWNCSLHLSGSSVSRRLARSSLRCILACMRESGIVTAASLQVEANLLGLLLECFTDDGHFQAGLSYVDRALKDLNARETGEDDSKPAEKVLRRVMLEGRVKFLSRLGRSSGAGLKVEGDAAAKANVWATLARTAANPVQQLSAYQKCLDCVNGRFERVEYLVELAEWLVAQRASKNDAQTSLETAVDLLLEVEGTAPPLSHGTQTGSQYGSHISGTTTRKTTTRASQSSRPGTGHSQRSKTSRSGTSVHSGSSAGGVNRMPGAPKHLGATHYELLVRALAMLGELATNFNDRRRYLLLGAHYATSLYNLHVRSANSVAHKEHKDAARAARKAGEEYAMPEGPKFSGVESLCDWASLEISSDLLDHCRRAQHQKRQARNVLSQKTCHKVPLTAHHLCALSDGLCDLGYTAQALAPTVCLQLVGYLATTHESTPALAVLGGCRRARLLLELGATQAALKQLRALGGLGLTSKNEAEAPDATDVERLLEQRKTTEPVKKPEATEWKVRGLETRHIWCAIASECVSLEQPAAAATYLAGAYKHNDAFDDRKGAGRCAEVAAHIAYQKGEFKEAVMLVMAAQHAVGKTGDLRTWTRTCLHCVKYHLCDGNKKAAKALLVKITALVRSACTKEDSPLDSTVCWAQLELLLARLDAAEAHEKQEASKDAVARIHRVLHAFDGVSGGAEPHPLYLDAIGFLARLQSGDEALETMERGLKGASQLYAASWPSNDTQTSRLISPPIARRCASLSVAVARARLELAKAKGEHLSQTLAAAQVASSGGSCVDTWLAETKTPDASEAADRLEAPQLERAVALACGAAELCGRSCPSGGVASLAVLGEAFALRAGFLGRFDEAWDDAHVGLPIVIEKEVVEGEEVDEEAPKETKHGDYVAAPIATTPQLPCFKEAVSSNASGALTELDEAHAVDGARSDLEANDAADAEIAAAVAQARADVAGTEPAEPSTPDAAAEAARRAGIAALSNAVAFGLKRGRFDDVGRASCALAETYGVARPLDCACALLLSQSCTSRRFLAGVYRKALGRRGVSRQAGLARLLARCGGLWGCGADQGSDDGGFGLGACDDALGGGDLELAPSTAPGAACDAGRACGVVPWLNGGALVAGAPPSLILARPHEYPAAAAARRHLAAQSGAWRRLDLGSQPSVHECLVSCGAQPLYVLSITLSPDKDVLYAALVRCGDGGPAEARAAVSRVQLTTEAQSELDDLTKATAQWRKTAERQLMRYADDAGPEGDFVGGATPGDEENAEPNTDENKDALDTDMESFLARTQKWLAPLFATRQMSGALRALQGEPAGLVLLLDPILHSLPVEACKEIRDTHLGVARDFSIHALFGRRADAAVCEAGDTAFVVDPRREDTGSSCTDKPRPTVLENFARYRENPKHMGGYSEGVAGDDHIAKDDEVQELLQSRKSGGYVFYGPGRAGPPAATLATLSCEGVRMALIVDRADSDLTQRRRSKQASAKTKTDFLLEGPLETAALYCLAGAGSVLMNQWATSFHANRLLLDEVLAGIGEGGLTIAEALQRFGAADALPGEEVDEEAPKRLKSRVSLCPALYGLPTIKMK</sequence>
<feature type="region of interest" description="Disordered" evidence="1">
    <location>
        <begin position="1596"/>
        <end position="1664"/>
    </location>
</feature>
<feature type="region of interest" description="Disordered" evidence="1">
    <location>
        <begin position="1293"/>
        <end position="1312"/>
    </location>
</feature>
<feature type="region of interest" description="Disordered" evidence="1">
    <location>
        <begin position="834"/>
        <end position="869"/>
    </location>
</feature>
<comment type="caution">
    <text evidence="2">The sequence shown here is derived from an EMBL/GenBank/DDBJ whole genome shotgun (WGS) entry which is preliminary data.</text>
</comment>
<dbReference type="EMBL" id="CAKKNE010000004">
    <property type="protein sequence ID" value="CAH0374852.1"/>
    <property type="molecule type" value="Genomic_DNA"/>
</dbReference>
<organism evidence="2 3">
    <name type="scientific">Pelagomonas calceolata</name>
    <dbReference type="NCBI Taxonomy" id="35677"/>
    <lineage>
        <taxon>Eukaryota</taxon>
        <taxon>Sar</taxon>
        <taxon>Stramenopiles</taxon>
        <taxon>Ochrophyta</taxon>
        <taxon>Pelagophyceae</taxon>
        <taxon>Pelagomonadales</taxon>
        <taxon>Pelagomonadaceae</taxon>
        <taxon>Pelagomonas</taxon>
    </lineage>
</organism>
<feature type="compositionally biased region" description="Acidic residues" evidence="1">
    <location>
        <begin position="2650"/>
        <end position="2659"/>
    </location>
</feature>
<feature type="compositionally biased region" description="Acidic residues" evidence="1">
    <location>
        <begin position="277"/>
        <end position="286"/>
    </location>
</feature>
<feature type="region of interest" description="Disordered" evidence="1">
    <location>
        <begin position="969"/>
        <end position="1000"/>
    </location>
</feature>
<feature type="compositionally biased region" description="Low complexity" evidence="1">
    <location>
        <begin position="1642"/>
        <end position="1656"/>
    </location>
</feature>
<dbReference type="InterPro" id="IPR039586">
    <property type="entry name" value="CFAP46"/>
</dbReference>
<feature type="compositionally biased region" description="Polar residues" evidence="1">
    <location>
        <begin position="1601"/>
        <end position="1615"/>
    </location>
</feature>
<feature type="compositionally biased region" description="Acidic residues" evidence="1">
    <location>
        <begin position="974"/>
        <end position="994"/>
    </location>
</feature>
<dbReference type="PANTHER" id="PTHR15977">
    <property type="entry name" value="CILIA- AND FLAGELLA-ASSOCIATED PROTEIN 46"/>
    <property type="match status" value="1"/>
</dbReference>
<dbReference type="InterPro" id="IPR057466">
    <property type="entry name" value="CFAP46_TPR"/>
</dbReference>
<dbReference type="Proteomes" id="UP000789595">
    <property type="component" value="Unassembled WGS sequence"/>
</dbReference>
<name>A0A8J2SV39_9STRA</name>
<feature type="compositionally biased region" description="Low complexity" evidence="1">
    <location>
        <begin position="305"/>
        <end position="314"/>
    </location>
</feature>
<feature type="region of interest" description="Disordered" evidence="1">
    <location>
        <begin position="438"/>
        <end position="457"/>
    </location>
</feature>
<feature type="region of interest" description="Disordered" evidence="1">
    <location>
        <begin position="705"/>
        <end position="733"/>
    </location>
</feature>
<proteinExistence type="predicted"/>
<dbReference type="GO" id="GO:0035082">
    <property type="term" value="P:axoneme assembly"/>
    <property type="evidence" value="ECO:0007669"/>
    <property type="project" value="InterPro"/>
</dbReference>
<reference evidence="2" key="1">
    <citation type="submission" date="2021-11" db="EMBL/GenBank/DDBJ databases">
        <authorList>
            <consortium name="Genoscope - CEA"/>
            <person name="William W."/>
        </authorList>
    </citation>
    <scope>NUCLEOTIDE SEQUENCE</scope>
</reference>
<feature type="compositionally biased region" description="Acidic residues" evidence="1">
    <location>
        <begin position="707"/>
        <end position="725"/>
    </location>
</feature>
<keyword evidence="3" id="KW-1185">Reference proteome</keyword>
<dbReference type="OrthoDB" id="68437at2759"/>
<accession>A0A8J2SV39</accession>
<dbReference type="GO" id="GO:0060294">
    <property type="term" value="P:cilium movement involved in cell motility"/>
    <property type="evidence" value="ECO:0007669"/>
    <property type="project" value="InterPro"/>
</dbReference>